<feature type="compositionally biased region" description="Low complexity" evidence="1">
    <location>
        <begin position="1"/>
        <end position="14"/>
    </location>
</feature>
<name>A0A915KDS6_ROMCU</name>
<evidence type="ECO:0000313" key="3">
    <source>
        <dbReference type="WBParaSite" id="nRc.2.0.1.t36862-RA"/>
    </source>
</evidence>
<evidence type="ECO:0000256" key="1">
    <source>
        <dbReference type="SAM" id="MobiDB-lite"/>
    </source>
</evidence>
<dbReference type="Proteomes" id="UP000887565">
    <property type="component" value="Unplaced"/>
</dbReference>
<feature type="region of interest" description="Disordered" evidence="1">
    <location>
        <begin position="1"/>
        <end position="54"/>
    </location>
</feature>
<organism evidence="2 3">
    <name type="scientific">Romanomermis culicivorax</name>
    <name type="common">Nematode worm</name>
    <dbReference type="NCBI Taxonomy" id="13658"/>
    <lineage>
        <taxon>Eukaryota</taxon>
        <taxon>Metazoa</taxon>
        <taxon>Ecdysozoa</taxon>
        <taxon>Nematoda</taxon>
        <taxon>Enoplea</taxon>
        <taxon>Dorylaimia</taxon>
        <taxon>Mermithida</taxon>
        <taxon>Mermithoidea</taxon>
        <taxon>Mermithidae</taxon>
        <taxon>Romanomermis</taxon>
    </lineage>
</organism>
<keyword evidence="2" id="KW-1185">Reference proteome</keyword>
<dbReference type="AlphaFoldDB" id="A0A915KDS6"/>
<reference evidence="3" key="1">
    <citation type="submission" date="2022-11" db="UniProtKB">
        <authorList>
            <consortium name="WormBaseParasite"/>
        </authorList>
    </citation>
    <scope>IDENTIFICATION</scope>
</reference>
<sequence length="94" mass="10877">MYSTSSLTPTATLTDRSQCNETEISPRYPRPTVPGRKQYGSDKKVGRDDHDRQRNRHVDYAVVVRIFDYFVDIVGRRLGWIGSMQQSDENKRAV</sequence>
<accession>A0A915KDS6</accession>
<feature type="compositionally biased region" description="Basic and acidic residues" evidence="1">
    <location>
        <begin position="39"/>
        <end position="54"/>
    </location>
</feature>
<protein>
    <submittedName>
        <fullName evidence="3">Uncharacterized protein</fullName>
    </submittedName>
</protein>
<dbReference type="WBParaSite" id="nRc.2.0.1.t36862-RA">
    <property type="protein sequence ID" value="nRc.2.0.1.t36862-RA"/>
    <property type="gene ID" value="nRc.2.0.1.g36862"/>
</dbReference>
<proteinExistence type="predicted"/>
<evidence type="ECO:0000313" key="2">
    <source>
        <dbReference type="Proteomes" id="UP000887565"/>
    </source>
</evidence>